<evidence type="ECO:0008006" key="3">
    <source>
        <dbReference type="Google" id="ProtNLM"/>
    </source>
</evidence>
<evidence type="ECO:0000313" key="1">
    <source>
        <dbReference type="EMBL" id="MFD0751346.1"/>
    </source>
</evidence>
<accession>A0ABW2YXY8</accession>
<protein>
    <recommendedName>
        <fullName evidence="3">DinB family protein</fullName>
    </recommendedName>
</protein>
<sequence>MQFEYLFSEAFDTFKVFENLTVSIVAAKTPETPKTLWQILNHLIIWQKNQISLLTGNKPETSITETETWIEAEQPADQNEIDNAVAIFNTQLLTIKAIPPTLSSHQHDISFKLKTLQDMSNHLSFHLGEIVLMRRLCKTYPMPEEMKLFLALQ</sequence>
<gene>
    <name evidence="1" type="ORF">ACFQZS_14445</name>
</gene>
<evidence type="ECO:0000313" key="2">
    <source>
        <dbReference type="Proteomes" id="UP001596958"/>
    </source>
</evidence>
<proteinExistence type="predicted"/>
<dbReference type="RefSeq" id="WP_377101415.1">
    <property type="nucleotide sequence ID" value="NZ_JBHTHU010000019.1"/>
</dbReference>
<dbReference type="Gene3D" id="1.20.120.450">
    <property type="entry name" value="dinb family like domain"/>
    <property type="match status" value="1"/>
</dbReference>
<dbReference type="Proteomes" id="UP001596958">
    <property type="component" value="Unassembled WGS sequence"/>
</dbReference>
<dbReference type="SUPFAM" id="SSF109854">
    <property type="entry name" value="DinB/YfiT-like putative metalloenzymes"/>
    <property type="match status" value="1"/>
</dbReference>
<comment type="caution">
    <text evidence="1">The sequence shown here is derived from an EMBL/GenBank/DDBJ whole genome shotgun (WGS) entry which is preliminary data.</text>
</comment>
<dbReference type="InterPro" id="IPR034660">
    <property type="entry name" value="DinB/YfiT-like"/>
</dbReference>
<reference evidence="2" key="1">
    <citation type="journal article" date="2019" name="Int. J. Syst. Evol. Microbiol.">
        <title>The Global Catalogue of Microorganisms (GCM) 10K type strain sequencing project: providing services to taxonomists for standard genome sequencing and annotation.</title>
        <authorList>
            <consortium name="The Broad Institute Genomics Platform"/>
            <consortium name="The Broad Institute Genome Sequencing Center for Infectious Disease"/>
            <person name="Wu L."/>
            <person name="Ma J."/>
        </authorList>
    </citation>
    <scope>NUCLEOTIDE SEQUENCE [LARGE SCALE GENOMIC DNA]</scope>
    <source>
        <strain evidence="2">CCUG 63418</strain>
    </source>
</reference>
<dbReference type="EMBL" id="JBHTHU010000019">
    <property type="protein sequence ID" value="MFD0751346.1"/>
    <property type="molecule type" value="Genomic_DNA"/>
</dbReference>
<name>A0ABW2YXY8_9SPHI</name>
<keyword evidence="2" id="KW-1185">Reference proteome</keyword>
<organism evidence="1 2">
    <name type="scientific">Mucilaginibacter calamicampi</name>
    <dbReference type="NCBI Taxonomy" id="1302352"/>
    <lineage>
        <taxon>Bacteria</taxon>
        <taxon>Pseudomonadati</taxon>
        <taxon>Bacteroidota</taxon>
        <taxon>Sphingobacteriia</taxon>
        <taxon>Sphingobacteriales</taxon>
        <taxon>Sphingobacteriaceae</taxon>
        <taxon>Mucilaginibacter</taxon>
    </lineage>
</organism>